<evidence type="ECO:0000256" key="2">
    <source>
        <dbReference type="SAM" id="SignalP"/>
    </source>
</evidence>
<dbReference type="Proteomes" id="UP000019141">
    <property type="component" value="Unassembled WGS sequence"/>
</dbReference>
<evidence type="ECO:0008006" key="5">
    <source>
        <dbReference type="Google" id="ProtNLM"/>
    </source>
</evidence>
<dbReference type="HOGENOM" id="CLU_1560147_0_0_7"/>
<name>W4LEJ3_ENTF1</name>
<accession>W4LEJ3</accession>
<proteinExistence type="predicted"/>
<protein>
    <recommendedName>
        <fullName evidence="5">DUF4398 domain-containing protein</fullName>
    </recommendedName>
</protein>
<feature type="region of interest" description="Disordered" evidence="1">
    <location>
        <begin position="39"/>
        <end position="86"/>
    </location>
</feature>
<feature type="compositionally biased region" description="Basic and acidic residues" evidence="1">
    <location>
        <begin position="77"/>
        <end position="86"/>
    </location>
</feature>
<sequence length="171" mass="18457">MRSRAVFGACPQWWFGLVALVCMLICSCAAPQVSPQADRAAKSPASETPPGNGEIEPRPALKSEPDEQLKESVNVDGDVHPNPKPKREWLERRMQAVVNCLEEARQAVVAAEVDGAGMEAVRPAIDALKRSESALREAQAQLIRGDVAQAVSPLDTAEAACRAAREFNQQT</sequence>
<comment type="caution">
    <text evidence="3">The sequence shown here is derived from an EMBL/GenBank/DDBJ whole genome shotgun (WGS) entry which is preliminary data.</text>
</comment>
<gene>
    <name evidence="3" type="ORF">ETSY1_27065</name>
</gene>
<reference evidence="3 4" key="1">
    <citation type="journal article" date="2014" name="Nature">
        <title>An environmental bacterial taxon with a large and distinct metabolic repertoire.</title>
        <authorList>
            <person name="Wilson M.C."/>
            <person name="Mori T."/>
            <person name="Ruckert C."/>
            <person name="Uria A.R."/>
            <person name="Helf M.J."/>
            <person name="Takada K."/>
            <person name="Gernert C."/>
            <person name="Steffens U.A."/>
            <person name="Heycke N."/>
            <person name="Schmitt S."/>
            <person name="Rinke C."/>
            <person name="Helfrich E.J."/>
            <person name="Brachmann A.O."/>
            <person name="Gurgui C."/>
            <person name="Wakimoto T."/>
            <person name="Kracht M."/>
            <person name="Crusemann M."/>
            <person name="Hentschel U."/>
            <person name="Abe I."/>
            <person name="Matsunaga S."/>
            <person name="Kalinowski J."/>
            <person name="Takeyama H."/>
            <person name="Piel J."/>
        </authorList>
    </citation>
    <scope>NUCLEOTIDE SEQUENCE [LARGE SCALE GENOMIC DNA]</scope>
    <source>
        <strain evidence="4">TSY1</strain>
    </source>
</reference>
<keyword evidence="4" id="KW-1185">Reference proteome</keyword>
<dbReference type="EMBL" id="AZHW01000803">
    <property type="protein sequence ID" value="ETW96324.1"/>
    <property type="molecule type" value="Genomic_DNA"/>
</dbReference>
<evidence type="ECO:0000313" key="4">
    <source>
        <dbReference type="Proteomes" id="UP000019141"/>
    </source>
</evidence>
<feature type="signal peptide" evidence="2">
    <location>
        <begin position="1"/>
        <end position="29"/>
    </location>
</feature>
<feature type="compositionally biased region" description="Basic and acidic residues" evidence="1">
    <location>
        <begin position="55"/>
        <end position="70"/>
    </location>
</feature>
<dbReference type="PROSITE" id="PS51257">
    <property type="entry name" value="PROKAR_LIPOPROTEIN"/>
    <property type="match status" value="1"/>
</dbReference>
<evidence type="ECO:0000256" key="1">
    <source>
        <dbReference type="SAM" id="MobiDB-lite"/>
    </source>
</evidence>
<feature type="chain" id="PRO_5004844701" description="DUF4398 domain-containing protein" evidence="2">
    <location>
        <begin position="30"/>
        <end position="171"/>
    </location>
</feature>
<dbReference type="AlphaFoldDB" id="W4LEJ3"/>
<evidence type="ECO:0000313" key="3">
    <source>
        <dbReference type="EMBL" id="ETW96324.1"/>
    </source>
</evidence>
<keyword evidence="2" id="KW-0732">Signal</keyword>
<organism evidence="3 4">
    <name type="scientific">Entotheonella factor</name>
    <dbReference type="NCBI Taxonomy" id="1429438"/>
    <lineage>
        <taxon>Bacteria</taxon>
        <taxon>Pseudomonadati</taxon>
        <taxon>Nitrospinota/Tectimicrobiota group</taxon>
        <taxon>Candidatus Tectimicrobiota</taxon>
        <taxon>Candidatus Entotheonellia</taxon>
        <taxon>Candidatus Entotheonellales</taxon>
        <taxon>Candidatus Entotheonellaceae</taxon>
        <taxon>Candidatus Entotheonella</taxon>
    </lineage>
</organism>